<evidence type="ECO:0000256" key="8">
    <source>
        <dbReference type="ARBA" id="ARBA00023242"/>
    </source>
</evidence>
<dbReference type="PANTHER" id="PTHR48103:SF2">
    <property type="entry name" value="MIDASIN"/>
    <property type="match status" value="1"/>
</dbReference>
<dbReference type="Pfam" id="PF21108">
    <property type="entry name" value="MDN1_4th"/>
    <property type="match status" value="1"/>
</dbReference>
<dbReference type="Gene3D" id="3.40.50.300">
    <property type="entry name" value="P-loop containing nucleotide triphosphate hydrolases"/>
    <property type="match status" value="5"/>
</dbReference>
<evidence type="ECO:0000256" key="2">
    <source>
        <dbReference type="ARBA" id="ARBA00004642"/>
    </source>
</evidence>
<dbReference type="PANTHER" id="PTHR48103">
    <property type="entry name" value="MIDASIN-RELATED"/>
    <property type="match status" value="1"/>
</dbReference>
<feature type="compositionally biased region" description="Basic and acidic residues" evidence="9">
    <location>
        <begin position="3662"/>
        <end position="3707"/>
    </location>
</feature>
<comment type="similarity">
    <text evidence="3">Belongs to the midasin family.</text>
</comment>
<feature type="compositionally biased region" description="Basic and acidic residues" evidence="9">
    <location>
        <begin position="3632"/>
        <end position="3646"/>
    </location>
</feature>
<organism evidence="11 12">
    <name type="scientific">Iphiclides podalirius</name>
    <name type="common">scarce swallowtail</name>
    <dbReference type="NCBI Taxonomy" id="110791"/>
    <lineage>
        <taxon>Eukaryota</taxon>
        <taxon>Metazoa</taxon>
        <taxon>Ecdysozoa</taxon>
        <taxon>Arthropoda</taxon>
        <taxon>Hexapoda</taxon>
        <taxon>Insecta</taxon>
        <taxon>Pterygota</taxon>
        <taxon>Neoptera</taxon>
        <taxon>Endopterygota</taxon>
        <taxon>Lepidoptera</taxon>
        <taxon>Glossata</taxon>
        <taxon>Ditrysia</taxon>
        <taxon>Papilionoidea</taxon>
        <taxon>Papilionidae</taxon>
        <taxon>Papilioninae</taxon>
        <taxon>Iphiclides</taxon>
    </lineage>
</organism>
<dbReference type="Gene3D" id="3.40.50.410">
    <property type="entry name" value="von Willebrand factor, type A domain"/>
    <property type="match status" value="1"/>
</dbReference>
<dbReference type="Pfam" id="PF07728">
    <property type="entry name" value="AAA_5"/>
    <property type="match status" value="6"/>
</dbReference>
<evidence type="ECO:0000256" key="4">
    <source>
        <dbReference type="ARBA" id="ARBA00017143"/>
    </source>
</evidence>
<feature type="compositionally biased region" description="Basic and acidic residues" evidence="9">
    <location>
        <begin position="3897"/>
        <end position="3910"/>
    </location>
</feature>
<evidence type="ECO:0000256" key="7">
    <source>
        <dbReference type="ARBA" id="ARBA00023186"/>
    </source>
</evidence>
<evidence type="ECO:0000313" key="12">
    <source>
        <dbReference type="Proteomes" id="UP000837857"/>
    </source>
</evidence>
<keyword evidence="6" id="KW-0067">ATP-binding</keyword>
<feature type="non-terminal residue" evidence="11">
    <location>
        <position position="4464"/>
    </location>
</feature>
<feature type="compositionally biased region" description="Basic and acidic residues" evidence="9">
    <location>
        <begin position="3802"/>
        <end position="3819"/>
    </location>
</feature>
<proteinExistence type="inferred from homology"/>
<dbReference type="Proteomes" id="UP000837857">
    <property type="component" value="Chromosome 14"/>
</dbReference>
<dbReference type="SMART" id="SM00382">
    <property type="entry name" value="AAA"/>
    <property type="match status" value="4"/>
</dbReference>
<evidence type="ECO:0000256" key="3">
    <source>
        <dbReference type="ARBA" id="ARBA00007188"/>
    </source>
</evidence>
<dbReference type="InterPro" id="IPR041190">
    <property type="entry name" value="Midasin_AAA_lid_5"/>
</dbReference>
<dbReference type="Pfam" id="PF00092">
    <property type="entry name" value="VWA"/>
    <property type="match status" value="1"/>
</dbReference>
<dbReference type="InterPro" id="IPR003593">
    <property type="entry name" value="AAA+_ATPase"/>
</dbReference>
<keyword evidence="7" id="KW-0143">Chaperone</keyword>
<dbReference type="CDD" id="cd00009">
    <property type="entry name" value="AAA"/>
    <property type="match status" value="1"/>
</dbReference>
<dbReference type="Pfam" id="PF17867">
    <property type="entry name" value="AAA_lid_7"/>
    <property type="match status" value="1"/>
</dbReference>
<feature type="compositionally biased region" description="Basic and acidic residues" evidence="9">
    <location>
        <begin position="4081"/>
        <end position="4103"/>
    </location>
</feature>
<dbReference type="InterPro" id="IPR002035">
    <property type="entry name" value="VWF_A"/>
</dbReference>
<feature type="domain" description="VWFA" evidence="10">
    <location>
        <begin position="4255"/>
        <end position="4452"/>
    </location>
</feature>
<feature type="compositionally biased region" description="Acidic residues" evidence="9">
    <location>
        <begin position="3620"/>
        <end position="3631"/>
    </location>
</feature>
<keyword evidence="5" id="KW-0547">Nucleotide-binding</keyword>
<evidence type="ECO:0000256" key="6">
    <source>
        <dbReference type="ARBA" id="ARBA00022840"/>
    </source>
</evidence>
<dbReference type="PIRSF" id="PIRSF010340">
    <property type="entry name" value="Midasin"/>
    <property type="match status" value="1"/>
</dbReference>
<evidence type="ECO:0000256" key="1">
    <source>
        <dbReference type="ARBA" id="ARBA00004604"/>
    </source>
</evidence>
<feature type="compositionally biased region" description="Acidic residues" evidence="9">
    <location>
        <begin position="4070"/>
        <end position="4080"/>
    </location>
</feature>
<keyword evidence="12" id="KW-1185">Reference proteome</keyword>
<feature type="compositionally biased region" description="Basic and acidic residues" evidence="9">
    <location>
        <begin position="3937"/>
        <end position="3962"/>
    </location>
</feature>
<feature type="compositionally biased region" description="Basic and acidic residues" evidence="9">
    <location>
        <begin position="3566"/>
        <end position="3619"/>
    </location>
</feature>
<dbReference type="Pfam" id="PF17865">
    <property type="entry name" value="AAA_lid_5"/>
    <property type="match status" value="1"/>
</dbReference>
<sequence>MIKCPKKQSKQLKELKRPLKIQTWRKLVSILGIPLKPVFSHFNNDICNDSEKTNHLEFSIVLATLCDHPDILQYALKYFQINPVPPFEVFIHHEDSYNVAPKKRRLLDCRQKITDYRIVNCCYTLLSKLPNEFSSKWDWTNFVTNFCHHENVEIRWMVKECMAILTNMTEAQSNILRNILNISQPECLEINQTNKNVVTLVNEESLTDMNLNTTSVINIDGIMLPIYNNNNVQPSCLVPVKSTVSNLRSIALAVASGQALSLMGPVGSGKTCLVEYLAAITGRKGSAFKKIQLGDQTDSRMLLGSHQCTDVPGEFIWSPGVLTEAVQNGHWLLLEDIDCAALDVASTLSSLLERNTLCVPGYRDALPVTPGFQLFVTQRTVTTNYGFQKKMLELAKKVGTCLGIVETKSEFYCKHYKPKVSLNPSSLDVGRAKVPRVEKSLETINFDIKQEVFSFTRQSACLLERIACCVTANEPVLLVGETGTGKTSSVQYLARQTGHKLVVINMNQQSDSADLLGGYKPVDLKFVIRPIKNEFLELFRGFYNTDKNQRFLGHIETCYETENWTALVALMKQSHKAAVNRLSKEIVENKLKRWLTFGHKLAKLEQQVKSATRLTFAFIEGSLVKAMQEGHWVLLDEINLASAEILECLAGLLEDKNESIDLLEKGDKVPIKRHPDFTLFACMNPPTDVGKKDLPVGLRNRFTEFFVDELTERNDLILLIGEYLYHMNLSGAILEAIYNFYSTVKKEAKLNLIDGAGNAPHYSLRTLCRALTAAAKAKCGTVARSLYEAFCLSFLTQLDRSSHPKVESMVARAVIGKKNIRSVLNQAIPEPQVPGKNYLLFEGHWIPQGKLDIDIPDGYILTPTVRKNLRDIARIVSLGRLPILLQGDTSVGKTSLITYVARASGNYCVRINNHEHTDLQEYIGSYATDSSGNLVFKEGVLVEAMRKGYWIILDELNLAPSDVLEALNRVLDDNRELFIPETQEVVKADPNFMLFATQNPPGLYGGRKMLSRAFRNRFVELHFDEIPRSELETILHQRCHVPPTYSKKMIAVMADLQVRRRGSAAVQGKDGFITLRDLFRWGNRYKHVSKEVLTTDKFYDWDQHIADEGYLILAGKVRQADERFIIEEVIEKHIKRKVSPENLFSLHQNTSPVTKNILEIILNNNLAEFSHVVWTYNMRRLAVLIAKAFVFDEPVLLVGETGCGKTTICQVLAAISNRKLLSVNCHMHTESSDFLGGLRPVRQYNNDGRLFEWVDGPLISSMENGHMFLADEISLADDSVLERLNSLLEPERQLVLAEKGMEDGADILVVTAAKNFHFIGTMNPGGDFGKKELSPALRNRFTEIWCDSVTSREDLLKVLEKSVEKGIALGNQEDGTSGIGSFILDFTSWLKSSEVTNKFPFSIRDLLSWIQFINVSVAKRLLDVPEAYVHGACMTFLDCFGTALTGHVDLEALATLRKSAVEFLLRQIRAIDNEYEEGLKDFLNSKSSILSAECDGVKFGIKPFFIDVGNHIKETDVERKFTFTAPTTASNTLRLLRGLQLNKAILLEGNPGVGKTSLVTALAKSSGHKVVRINLSDQTDITDLFGTDLPAEDGSFVFKEGAFLSALQNGDWILLDELNLAPQPVLEGLNACLDHRAAVLDRLNGLLEPDGVLSIPERGEISEIKPHPNFRVFFTMDPKYGEISRAMRNRGVELFLLRCDDWETSLSETMPYLDLVALLSSSGLPEQYYSVCIKCHELMTEFIQGLERPTISHLIQASHLIWQQLVRGISCRSALLNSFSDVYIKPRTGSDFVTNVNVSLAEMKNTMLKALEKELESAEHCEIYSNDLIHTLSVKGLCTNSAYEIANQIAFPAIRHSRPTKSIDDLHSLFNILVAYQKAPSQILQVLHNTIKKYVNCGENNDTTSLINKLNETAYDHVKRNNRNLLNHKRFYPESEQQNTKHAHESNSAFVLFYNELLMVFNKTMHIENNFSAFEYSKAVLSKDMIDDFVEYPILKSCTVYLKRVDEEIVRALNLANDSCNDEIVCKVLQLLNWRSRFVKICLMPIFVNAKNKRAPVLKEEIIPLLSVHNKWLQKYLLKELFKLPANHNGLEKFNADMKKLNLTDQNDSLTMLKLSKKLRKLYGQPKLYENEMEQHLCIQRAEIFKSLTLDMGQPIHRQFPKMYSTVSPAIDPSIIMDIPENSILNMINDTLKSQENTALVQMSHVKLLPIHLYVMQRMLCLIRSDLLNIVGKLNSNDGSNGLSNHFKDVLEYFVNIGREIKGFPPALLHLLRLILFILLKKEEVNYPSISSIPVRIMDELYKMLVHSPVVYPLPFLNPTTVLPEDTTQDIPANTKRMSTNLPLMPFYVQKLTISAGDKGSRHILAYESVSLKDRVEYSMQLGSVLNILWKNIGALDTAALLKLKSDFEFETKKFEQLMNHIKSFLRDRLRIDPNSTVTHITETHIREYFENDATFVDIITKSSQAYEDLEKLMRESSRSDESKIKARILTAKLSVLTSFAFVKVMAEISPIDHVEKHRLKVQYIEDDVKMFDTLLSVYYIQGVVSGCILESGNIESSSQVPVRSLADNKERLDRVHPYCTILAELKDKTAKGVLKYASGNTFRPNEPSYGSFAKDCKHFTKSVLSERTTTAICTNLIEICEHLYDSSQSGRVDKNVTKRAKTVFRETASWLHSVGAFYMNVEKTYSEAFPDLAKPLLLSVSQIIYSVTNLNDIAREMAARVEQGALISTVTGLMLYPTLIPAKESRERYLNRFVTSSFMQILKRGAVTCDEDLFSAEVECLEALKMNLSELNMHCTAMERVDKVTFDAILNTLDSIVSAWENQRREMEKKKIDDEALYVTKSKCEDEDEETIAQEEIREMFPSFSDTDFAEFKPVTLEQKKSKTVSEGKKKDKQLITSEDVSLIYKWHSSFVRNMTTAEWLPSPKKLVGNDVISPLLMRYPIFSRLVDDAWEALDAEFEGAISPSMMVLVSHIKEKVDGNDSSNQKIDFYRSAWVSETRQCLPLLQRVKEKTNELLDQWPDFPTLKDIIVIADRILDFSITSPVSRFLTGLELLRDKIEEWNKNAHKGNNMIDISLEVGQQIVNWRKLEMSHWKECLNNLYARKQAEAHKYWFYLYSVVNSYLEIRSDESPVKEPISAARVISVLKDFMEISNLAEYEVRLDIIYIYHCHLVHLEPSPRRDELLSILWNTYNYYSQFAPQIANVIKEKRAPIEKKLRDFVKICSWDRDLSYWSVKDTVEKAHKALHKHTKEFETVLKEGVSSWLVDYSSDTRTDHVGIWDRPKRATGANPLAGGAYMIDPQNHIVMARNIKKYLDLSEQPCSLVPDGSLLTKVPSLLNKAKTLCKETMVNCGYPSLVQALDDFVTIIIESNSHLASLEVDTTVPKDKQKSQAKNIVQQKRKALADLFKDLAKIGLNYRTGLVILLASNDDLYDFTIPPVDLDAAMNYLKSRRCDATLSLLWSGCEKYFQRNIARHRLLSASLLSPHADLSMQNIERCKGFAAQLLVAVHRVSCKMLSVLLKIFSELATKGFCKPSDLDMEDGDGGEGPGKLSSGMGLGEGQGQKDVSERIENQDQLDDAQRPGEEKKEEDKDCKEEEKGIDMTDDFDSHLQDVEQKEGDDSDKEDNEEDADKQMGDTDNAAEKLDQQIWGSEEEEDLDEEQDKKKDKEEEGQGESTGEKEMAAKEKEQGTDDGSDGKDKKEKKDINEMEEPEINDDHIDPYHGNEQQLPEPEDFELPDNMDVDGEDGDEKDEGETETENPFDIDVMKEKIEEEEDDKKNDEEEKGNKNGLEVSSDEDEGDNDKPDESQEKDVDDRQEKEECEQDDEKKDEEVPDEDTAAEDPQDNVEENPELPEDKDNPESEIPKNPDDINEDDNVEQKEHEANPQANPSSDDPSMGERAENAEMDRGANDNVDTNAEQAKDEEAAPYEQAQEQVGEDKQSTGRSELDKSDKGHRGEKQAARADTSQDSQKRHENKPGKTDHERTLGEVKEQKQKRARTLNVEREEENAEDGGEAENDAEKDADAFQHVKQAKKDDLQAIDAATKEQAEQQPTLQQDDEKGEEMKENEEIPMEVDEDDIQIEKSEEIKPEKVKDGKDRDQDKTGNANEGGEETTGEAGIEVDGDTVLTTNVPRGRETTYHTKIEEYQHQQQQPAEDITMEQYMSIREYLSAGRSGAGSAVEAWRAAWRDSEPAARALCERLRLVLEPTGRSRRAGDFRTGRAINMRRVIPYIASQFRKDRIWLRRTRPAKRDYKIAIAVDDSSSMCDNRSKELAFESLALVSQALNLLESGDLAVLSFGEQPDLLHPFTEQFSEHSGAKILDRLRFDQTKTKIAQLLDFCTVLFDQQPVRSDAVNAKLLVIVSDGRGIFTEGETRVVQAVRRARQQGIFCVYVIIDNPDNKDSIMDIRRPVIDPVTNSLTGFISYLDAFPFPFYLILRDMSALPNVLGDALRQWFELATNVSS</sequence>
<name>A0ABN8HWH8_9NEOP</name>
<feature type="compositionally biased region" description="Basic and acidic residues" evidence="9">
    <location>
        <begin position="3970"/>
        <end position="3995"/>
    </location>
</feature>
<feature type="compositionally biased region" description="Acidic residues" evidence="9">
    <location>
        <begin position="4005"/>
        <end position="4018"/>
    </location>
</feature>
<evidence type="ECO:0000313" key="11">
    <source>
        <dbReference type="EMBL" id="CAH2042487.1"/>
    </source>
</evidence>
<evidence type="ECO:0000256" key="5">
    <source>
        <dbReference type="ARBA" id="ARBA00022741"/>
    </source>
</evidence>
<feature type="compositionally biased region" description="Basic and acidic residues" evidence="9">
    <location>
        <begin position="3765"/>
        <end position="3787"/>
    </location>
</feature>
<feature type="compositionally biased region" description="Acidic residues" evidence="9">
    <location>
        <begin position="3731"/>
        <end position="3762"/>
    </location>
</feature>
<dbReference type="InterPro" id="IPR027417">
    <property type="entry name" value="P-loop_NTPase"/>
</dbReference>
<dbReference type="InterPro" id="IPR011704">
    <property type="entry name" value="ATPase_dyneun-rel_AAA"/>
</dbReference>
<keyword evidence="8" id="KW-0539">Nucleus</keyword>
<reference evidence="11" key="1">
    <citation type="submission" date="2022-03" db="EMBL/GenBank/DDBJ databases">
        <authorList>
            <person name="Martin H S."/>
        </authorList>
    </citation>
    <scope>NUCLEOTIDE SEQUENCE</scope>
</reference>
<dbReference type="SUPFAM" id="SSF53300">
    <property type="entry name" value="vWA-like"/>
    <property type="match status" value="1"/>
</dbReference>
<dbReference type="InterPro" id="IPR040848">
    <property type="entry name" value="AAA_lid_7"/>
</dbReference>
<comment type="subcellular location">
    <subcellularLocation>
        <location evidence="1">Nucleus</location>
        <location evidence="1">Nucleolus</location>
    </subcellularLocation>
    <subcellularLocation>
        <location evidence="2">Nucleus</location>
        <location evidence="2">Nucleoplasm</location>
    </subcellularLocation>
</comment>
<evidence type="ECO:0000259" key="10">
    <source>
        <dbReference type="PROSITE" id="PS50234"/>
    </source>
</evidence>
<feature type="compositionally biased region" description="Acidic residues" evidence="9">
    <location>
        <begin position="4110"/>
        <end position="4124"/>
    </location>
</feature>
<feature type="region of interest" description="Disordered" evidence="9">
    <location>
        <begin position="3538"/>
        <end position="4131"/>
    </location>
</feature>
<evidence type="ECO:0000256" key="9">
    <source>
        <dbReference type="SAM" id="MobiDB-lite"/>
    </source>
</evidence>
<dbReference type="PROSITE" id="PS50234">
    <property type="entry name" value="VWFA"/>
    <property type="match status" value="1"/>
</dbReference>
<dbReference type="SUPFAM" id="SSF52540">
    <property type="entry name" value="P-loop containing nucleoside triphosphate hydrolases"/>
    <property type="match status" value="5"/>
</dbReference>
<gene>
    <name evidence="11" type="ORF">IPOD504_LOCUS3859</name>
</gene>
<dbReference type="EMBL" id="OW152826">
    <property type="protein sequence ID" value="CAH2042487.1"/>
    <property type="molecule type" value="Genomic_DNA"/>
</dbReference>
<dbReference type="InterPro" id="IPR012099">
    <property type="entry name" value="Midasin"/>
</dbReference>
<accession>A0ABN8HWH8</accession>
<dbReference type="InterPro" id="IPR048617">
    <property type="entry name" value="MDN1_AAA_lid_4"/>
</dbReference>
<dbReference type="InterPro" id="IPR036465">
    <property type="entry name" value="vWFA_dom_sf"/>
</dbReference>
<feature type="compositionally biased region" description="Basic and acidic residues" evidence="9">
    <location>
        <begin position="4019"/>
        <end position="4049"/>
    </location>
</feature>
<feature type="compositionally biased region" description="Acidic residues" evidence="9">
    <location>
        <begin position="3832"/>
        <end position="3853"/>
    </location>
</feature>
<feature type="compositionally biased region" description="Acidic residues" evidence="9">
    <location>
        <begin position="3652"/>
        <end position="3661"/>
    </location>
</feature>
<feature type="compositionally biased region" description="Basic and acidic residues" evidence="9">
    <location>
        <begin position="3854"/>
        <end position="3869"/>
    </location>
</feature>
<protein>
    <recommendedName>
        <fullName evidence="4">Midasin</fullName>
    </recommendedName>
</protein>